<evidence type="ECO:0000313" key="1">
    <source>
        <dbReference type="EMBL" id="PXW91923.1"/>
    </source>
</evidence>
<dbReference type="RefSeq" id="WP_110402480.1">
    <property type="nucleotide sequence ID" value="NZ_QJJS01000029.1"/>
</dbReference>
<organism evidence="1 2">
    <name type="scientific">Sphaerotilus hippei</name>
    <dbReference type="NCBI Taxonomy" id="744406"/>
    <lineage>
        <taxon>Bacteria</taxon>
        <taxon>Pseudomonadati</taxon>
        <taxon>Pseudomonadota</taxon>
        <taxon>Betaproteobacteria</taxon>
        <taxon>Burkholderiales</taxon>
        <taxon>Sphaerotilaceae</taxon>
        <taxon>Sphaerotilus</taxon>
    </lineage>
</organism>
<proteinExistence type="predicted"/>
<gene>
    <name evidence="1" type="ORF">C7444_1292</name>
</gene>
<sequence>MSASTGLLDRLPLLEAASDPATQAARIADLWRTWDEAPPDTREAARTLLDGRYRPFLDLIDAHRGDDERRGAVAAAWLDRTVPTPEVETVDEHDHARTALALACGGHDDLLREAARHPPALVMAAVRSALRALLHDHPEAPHCAAVDPQQLHAASQQAQQQDPSLIPAGLCRLFELAVLVDDEATAIEALALVIHHRLSVQLDLQALRLWLEAGPLTPLRLDRRAGHDGLDARGLLDAAWRQRLLQALHRHLPRRRWSAVMQALASFHPTPGDEPDGPRTPLPPAALHALDRLASIDRCHHALAQADRTDGIAQARQLLRDPHLHPQTRSALAHQLALAHLEAGDLWSAWSRWSAALRDWPSAAVLEQMDLLLQTLGVSGARHWLAADPLEQLPRWQALERADHPTLQWLARYQLAQLHTHGRLAPTHRHKVQDARQALALWGRLQNLPAWQAEATAALSAPGTRALAALARDDGGRHHLWIEAPEPGTRRLLIVFSCVDSHHSHPGVIGLVNGMPDHHLLFVNNPELNWYSDEVFEQLCTLVRRKVLPRLRPEDVTCYYGSMGGHGALKLALTFGFQAVVFNPQVELALWSAYRPRQRDLLLGARRHHGIVPLGSDALAASPIAIAVGSGTPDRLAFSALVGMMATARALTLLVDKVPDPHHAGLIGRLTRRGVPTLVHHLATRLQQLHRIDDPGTASGFEPVEPTAVAGFWAQMDQAAHWQGEVLVRGGRLHCRRHHPAGRPGLARMSSLVEPAA</sequence>
<dbReference type="OrthoDB" id="9803941at2"/>
<accession>A0A318GU29</accession>
<reference evidence="1 2" key="1">
    <citation type="submission" date="2018-05" db="EMBL/GenBank/DDBJ databases">
        <title>Genomic Encyclopedia of Type Strains, Phase IV (KMG-IV): sequencing the most valuable type-strain genomes for metagenomic binning, comparative biology and taxonomic classification.</title>
        <authorList>
            <person name="Goeker M."/>
        </authorList>
    </citation>
    <scope>NUCLEOTIDE SEQUENCE [LARGE SCALE GENOMIC DNA]</scope>
    <source>
        <strain evidence="1 2">DSM 566</strain>
    </source>
</reference>
<keyword evidence="2" id="KW-1185">Reference proteome</keyword>
<name>A0A318GU29_9BURK</name>
<evidence type="ECO:0000313" key="2">
    <source>
        <dbReference type="Proteomes" id="UP000247811"/>
    </source>
</evidence>
<dbReference type="Proteomes" id="UP000247811">
    <property type="component" value="Unassembled WGS sequence"/>
</dbReference>
<dbReference type="EMBL" id="QJJS01000029">
    <property type="protein sequence ID" value="PXW91923.1"/>
    <property type="molecule type" value="Genomic_DNA"/>
</dbReference>
<dbReference type="AlphaFoldDB" id="A0A318GU29"/>
<comment type="caution">
    <text evidence="1">The sequence shown here is derived from an EMBL/GenBank/DDBJ whole genome shotgun (WGS) entry which is preliminary data.</text>
</comment>
<protein>
    <submittedName>
        <fullName evidence="1">Uncharacterized protein</fullName>
    </submittedName>
</protein>